<accession>X1BV82</accession>
<feature type="non-terminal residue" evidence="1">
    <location>
        <position position="45"/>
    </location>
</feature>
<sequence length="45" mass="5280">MADLNTFDAFVDYTYLHYSGVANIQEMIWDNELCDMFSISKEKLP</sequence>
<organism evidence="1">
    <name type="scientific">marine sediment metagenome</name>
    <dbReference type="NCBI Taxonomy" id="412755"/>
    <lineage>
        <taxon>unclassified sequences</taxon>
        <taxon>metagenomes</taxon>
        <taxon>ecological metagenomes</taxon>
    </lineage>
</organism>
<protein>
    <submittedName>
        <fullName evidence="1">Uncharacterized protein</fullName>
    </submittedName>
</protein>
<reference evidence="1" key="1">
    <citation type="journal article" date="2014" name="Front. Microbiol.">
        <title>High frequency of phylogenetically diverse reductive dehalogenase-homologous genes in deep subseafloor sedimentary metagenomes.</title>
        <authorList>
            <person name="Kawai M."/>
            <person name="Futagami T."/>
            <person name="Toyoda A."/>
            <person name="Takaki Y."/>
            <person name="Nishi S."/>
            <person name="Hori S."/>
            <person name="Arai W."/>
            <person name="Tsubouchi T."/>
            <person name="Morono Y."/>
            <person name="Uchiyama I."/>
            <person name="Ito T."/>
            <person name="Fujiyama A."/>
            <person name="Inagaki F."/>
            <person name="Takami H."/>
        </authorList>
    </citation>
    <scope>NUCLEOTIDE SEQUENCE</scope>
    <source>
        <strain evidence="1">Expedition CK06-06</strain>
    </source>
</reference>
<dbReference type="AlphaFoldDB" id="X1BV82"/>
<dbReference type="EMBL" id="BART01016952">
    <property type="protein sequence ID" value="GAG88088.1"/>
    <property type="molecule type" value="Genomic_DNA"/>
</dbReference>
<evidence type="ECO:0000313" key="1">
    <source>
        <dbReference type="EMBL" id="GAG88088.1"/>
    </source>
</evidence>
<name>X1BV82_9ZZZZ</name>
<gene>
    <name evidence="1" type="ORF">S01H4_32429</name>
</gene>
<comment type="caution">
    <text evidence="1">The sequence shown here is derived from an EMBL/GenBank/DDBJ whole genome shotgun (WGS) entry which is preliminary data.</text>
</comment>
<proteinExistence type="predicted"/>